<protein>
    <submittedName>
        <fullName evidence="1">Uncharacterized protein</fullName>
    </submittedName>
</protein>
<organism evidence="1 2">
    <name type="scientific">Rotaria magnacalcarata</name>
    <dbReference type="NCBI Taxonomy" id="392030"/>
    <lineage>
        <taxon>Eukaryota</taxon>
        <taxon>Metazoa</taxon>
        <taxon>Spiralia</taxon>
        <taxon>Gnathifera</taxon>
        <taxon>Rotifera</taxon>
        <taxon>Eurotatoria</taxon>
        <taxon>Bdelloidea</taxon>
        <taxon>Philodinida</taxon>
        <taxon>Philodinidae</taxon>
        <taxon>Rotaria</taxon>
    </lineage>
</organism>
<dbReference type="AlphaFoldDB" id="A0A815FSX6"/>
<evidence type="ECO:0000313" key="1">
    <source>
        <dbReference type="EMBL" id="CAF1330425.1"/>
    </source>
</evidence>
<name>A0A815FSX6_9BILA</name>
<gene>
    <name evidence="1" type="ORF">KQP761_LOCUS6217</name>
</gene>
<evidence type="ECO:0000313" key="2">
    <source>
        <dbReference type="Proteomes" id="UP000663834"/>
    </source>
</evidence>
<proteinExistence type="predicted"/>
<reference evidence="1" key="1">
    <citation type="submission" date="2021-02" db="EMBL/GenBank/DDBJ databases">
        <authorList>
            <person name="Nowell W R."/>
        </authorList>
    </citation>
    <scope>NUCLEOTIDE SEQUENCE</scope>
</reference>
<comment type="caution">
    <text evidence="1">The sequence shown here is derived from an EMBL/GenBank/DDBJ whole genome shotgun (WGS) entry which is preliminary data.</text>
</comment>
<dbReference type="EMBL" id="CAJNOW010001750">
    <property type="protein sequence ID" value="CAF1330425.1"/>
    <property type="molecule type" value="Genomic_DNA"/>
</dbReference>
<dbReference type="Proteomes" id="UP000663834">
    <property type="component" value="Unassembled WGS sequence"/>
</dbReference>
<sequence>MSFSYSALCATCKHNPSTTSCQGCRGKYCSTCIYEHRADLSRELDDLFNIRNEFVENISNPSTKIHPDFDEIDRWEKEMHGHIDCIASTARDQVRQFQSESSKNVRIELDEISKELQERQKTGGYIEDDLNRIKQQLKNLGSIIQQSNEQIRIDTSVSNNIDWNSLIRVMPIHGSRTNSISNNFQANQAPNYSQKHPVPNYFQTNPNFYNPSDSLSNSKKSMPYQQVYSRESTSSMPCRTGMPLNSTRGASMSMGNPISHFTCIGCKTVNDYYENGRNICSACKCPAPL</sequence>
<accession>A0A815FSX6</accession>
<dbReference type="OrthoDB" id="9989661at2759"/>